<reference evidence="2 3" key="1">
    <citation type="submission" date="2019-01" db="EMBL/GenBank/DDBJ databases">
        <authorList>
            <person name="Chen W.-M."/>
        </authorList>
    </citation>
    <scope>NUCLEOTIDE SEQUENCE [LARGE SCALE GENOMIC DNA]</scope>
    <source>
        <strain evidence="2 3">CCP-18</strain>
    </source>
</reference>
<name>A0A3S2UY72_9BURK</name>
<dbReference type="OrthoDB" id="5295943at2"/>
<feature type="compositionally biased region" description="Basic and acidic residues" evidence="1">
    <location>
        <begin position="105"/>
        <end position="114"/>
    </location>
</feature>
<proteinExistence type="predicted"/>
<dbReference type="AlphaFoldDB" id="A0A3S2UY72"/>
<dbReference type="PIRSF" id="PIRSF032131">
    <property type="entry name" value="UCP032131"/>
    <property type="match status" value="1"/>
</dbReference>
<evidence type="ECO:0000256" key="1">
    <source>
        <dbReference type="SAM" id="MobiDB-lite"/>
    </source>
</evidence>
<organism evidence="2 3">
    <name type="scientific">Inhella crocodyli</name>
    <dbReference type="NCBI Taxonomy" id="2499851"/>
    <lineage>
        <taxon>Bacteria</taxon>
        <taxon>Pseudomonadati</taxon>
        <taxon>Pseudomonadota</taxon>
        <taxon>Betaproteobacteria</taxon>
        <taxon>Burkholderiales</taxon>
        <taxon>Sphaerotilaceae</taxon>
        <taxon>Inhella</taxon>
    </lineage>
</organism>
<sequence>MWVAELQCVHGHTFEGWFGSRSDFESQQARGLVTCPQCGSAEIGKRLSAPRLNLGASEAPIAPTSAESHRPAQGPEAMLRELVAHMKAHTEDVGTRFAEEARRIHAEEAPERAIRGQATPQERQALRDEGIEVWALPDFDRAGSSH</sequence>
<comment type="caution">
    <text evidence="2">The sequence shown here is derived from an EMBL/GenBank/DDBJ whole genome shotgun (WGS) entry which is preliminary data.</text>
</comment>
<evidence type="ECO:0000313" key="2">
    <source>
        <dbReference type="EMBL" id="RVT87965.1"/>
    </source>
</evidence>
<feature type="region of interest" description="Disordered" evidence="1">
    <location>
        <begin position="105"/>
        <end position="131"/>
    </location>
</feature>
<dbReference type="InterPro" id="IPR009562">
    <property type="entry name" value="DUF1178"/>
</dbReference>
<dbReference type="EMBL" id="SACM01000001">
    <property type="protein sequence ID" value="RVT87965.1"/>
    <property type="molecule type" value="Genomic_DNA"/>
</dbReference>
<gene>
    <name evidence="2" type="ORF">EOD73_02835</name>
</gene>
<dbReference type="Pfam" id="PF06676">
    <property type="entry name" value="DUF1178"/>
    <property type="match status" value="1"/>
</dbReference>
<accession>A0A3S2UY72</accession>
<evidence type="ECO:0000313" key="3">
    <source>
        <dbReference type="Proteomes" id="UP000288587"/>
    </source>
</evidence>
<dbReference type="Proteomes" id="UP000288587">
    <property type="component" value="Unassembled WGS sequence"/>
</dbReference>
<protein>
    <submittedName>
        <fullName evidence="2">DUF1178 family protein</fullName>
    </submittedName>
</protein>
<dbReference type="RefSeq" id="WP_127680663.1">
    <property type="nucleotide sequence ID" value="NZ_SACM01000001.1"/>
</dbReference>
<keyword evidence="3" id="KW-1185">Reference proteome</keyword>